<dbReference type="Gene3D" id="1.10.10.10">
    <property type="entry name" value="Winged helix-like DNA-binding domain superfamily/Winged helix DNA-binding domain"/>
    <property type="match status" value="1"/>
</dbReference>
<feature type="domain" description="O-methyltransferase C-terminal" evidence="4">
    <location>
        <begin position="234"/>
        <end position="396"/>
    </location>
</feature>
<dbReference type="EMBL" id="JAFIQS010000001">
    <property type="protein sequence ID" value="KAG5174793.1"/>
    <property type="molecule type" value="Genomic_DNA"/>
</dbReference>
<dbReference type="GO" id="GO:0046983">
    <property type="term" value="F:protein dimerization activity"/>
    <property type="evidence" value="ECO:0007669"/>
    <property type="project" value="InterPro"/>
</dbReference>
<evidence type="ECO:0008006" key="7">
    <source>
        <dbReference type="Google" id="ProtNLM"/>
    </source>
</evidence>
<accession>A0A8H7YBV2</accession>
<dbReference type="PANTHER" id="PTHR43712">
    <property type="entry name" value="PUTATIVE (AFU_ORTHOLOGUE AFUA_4G14580)-RELATED"/>
    <property type="match status" value="1"/>
</dbReference>
<keyword evidence="1" id="KW-0489">Methyltransferase</keyword>
<gene>
    <name evidence="6" type="ORF">JR316_001461</name>
</gene>
<dbReference type="Gene3D" id="3.40.50.150">
    <property type="entry name" value="Vaccinia Virus protein VP39"/>
    <property type="match status" value="1"/>
</dbReference>
<dbReference type="InterPro" id="IPR001077">
    <property type="entry name" value="COMT_C"/>
</dbReference>
<keyword evidence="3" id="KW-0949">S-adenosyl-L-methionine</keyword>
<dbReference type="InterPro" id="IPR029063">
    <property type="entry name" value="SAM-dependent_MTases_sf"/>
</dbReference>
<keyword evidence="2" id="KW-0808">Transferase</keyword>
<evidence type="ECO:0000256" key="3">
    <source>
        <dbReference type="ARBA" id="ARBA00022691"/>
    </source>
</evidence>
<dbReference type="PROSITE" id="PS51683">
    <property type="entry name" value="SAM_OMT_II"/>
    <property type="match status" value="1"/>
</dbReference>
<dbReference type="PANTHER" id="PTHR43712:SF2">
    <property type="entry name" value="O-METHYLTRANSFERASE CICE"/>
    <property type="match status" value="1"/>
</dbReference>
<dbReference type="OrthoDB" id="1606438at2759"/>
<organism evidence="6">
    <name type="scientific">Psilocybe cubensis</name>
    <name type="common">Psychedelic mushroom</name>
    <name type="synonym">Stropharia cubensis</name>
    <dbReference type="NCBI Taxonomy" id="181762"/>
    <lineage>
        <taxon>Eukaryota</taxon>
        <taxon>Fungi</taxon>
        <taxon>Dikarya</taxon>
        <taxon>Basidiomycota</taxon>
        <taxon>Agaricomycotina</taxon>
        <taxon>Agaricomycetes</taxon>
        <taxon>Agaricomycetidae</taxon>
        <taxon>Agaricales</taxon>
        <taxon>Agaricineae</taxon>
        <taxon>Strophariaceae</taxon>
        <taxon>Psilocybe</taxon>
    </lineage>
</organism>
<dbReference type="Pfam" id="PF00891">
    <property type="entry name" value="Methyltransf_2"/>
    <property type="match status" value="1"/>
</dbReference>
<evidence type="ECO:0000256" key="2">
    <source>
        <dbReference type="ARBA" id="ARBA00022679"/>
    </source>
</evidence>
<dbReference type="InterPro" id="IPR036390">
    <property type="entry name" value="WH_DNA-bd_sf"/>
</dbReference>
<name>A0A8H7YBV2_PSICU</name>
<evidence type="ECO:0000259" key="5">
    <source>
        <dbReference type="Pfam" id="PF08100"/>
    </source>
</evidence>
<dbReference type="AlphaFoldDB" id="A0A8H7YBV2"/>
<dbReference type="GO" id="GO:0032259">
    <property type="term" value="P:methylation"/>
    <property type="evidence" value="ECO:0007669"/>
    <property type="project" value="UniProtKB-KW"/>
</dbReference>
<dbReference type="Pfam" id="PF08100">
    <property type="entry name" value="Dimerisation"/>
    <property type="match status" value="1"/>
</dbReference>
<evidence type="ECO:0000259" key="4">
    <source>
        <dbReference type="Pfam" id="PF00891"/>
    </source>
</evidence>
<protein>
    <recommendedName>
        <fullName evidence="7">O-methyltransferase domain-containing protein</fullName>
    </recommendedName>
</protein>
<feature type="domain" description="O-methyltransferase dimerisation" evidence="5">
    <location>
        <begin position="60"/>
        <end position="137"/>
    </location>
</feature>
<proteinExistence type="predicted"/>
<sequence length="418" mass="45048">MSPIDLANELQTLVASTYSGDVTDPFKLYKARHSISDLCLSLLRAVQGPEEYTAILAESCQESSALNVVASLGVADHIAESPNGELTLQELSEKVKADEKYLSVVLSSLVYHGYFKEVGGFGSQVYANNDFSSLLLSEETNAKGGKSMKDAVGLSADDGAKATTRLLDAATGKAKGEAKTAANIAFDFSESLFQWMASPGNEWRGKRTAKAMVQLHGMANGGIGEDYPWEKLATPIIDIGGGIGSFQGMLLALPKNKELTFTIFDIEKTVEHAKKVWAGKPQWMQDKVSFIAGDFMKSSPNDSKIPTPAQGAGTYVIRHVLHDWDDAQVVTILKHVRNAMLGSPASTPPKLLLVEMMLNETSSRFTRTTSLQLLSLNGGITRTEGKIKQLIKEAGFTVDSVTEVRGVDLVVELSPASL</sequence>
<dbReference type="InterPro" id="IPR036388">
    <property type="entry name" value="WH-like_DNA-bd_sf"/>
</dbReference>
<dbReference type="InterPro" id="IPR012967">
    <property type="entry name" value="COMT_dimerisation"/>
</dbReference>
<dbReference type="InterPro" id="IPR016461">
    <property type="entry name" value="COMT-like"/>
</dbReference>
<dbReference type="SUPFAM" id="SSF46785">
    <property type="entry name" value="Winged helix' DNA-binding domain"/>
    <property type="match status" value="1"/>
</dbReference>
<comment type="caution">
    <text evidence="6">The sequence shown here is derived from an EMBL/GenBank/DDBJ whole genome shotgun (WGS) entry which is preliminary data.</text>
</comment>
<reference evidence="6" key="1">
    <citation type="submission" date="2021-02" db="EMBL/GenBank/DDBJ databases">
        <title>Psilocybe cubensis genome.</title>
        <authorList>
            <person name="Mckernan K.J."/>
            <person name="Crawford S."/>
            <person name="Trippe A."/>
            <person name="Kane L.T."/>
            <person name="Mclaughlin S."/>
        </authorList>
    </citation>
    <scope>NUCLEOTIDE SEQUENCE [LARGE SCALE GENOMIC DNA]</scope>
    <source>
        <strain evidence="6">MGC-MH-2018</strain>
    </source>
</reference>
<evidence type="ECO:0000313" key="6">
    <source>
        <dbReference type="EMBL" id="KAG5174793.1"/>
    </source>
</evidence>
<dbReference type="GO" id="GO:0008171">
    <property type="term" value="F:O-methyltransferase activity"/>
    <property type="evidence" value="ECO:0007669"/>
    <property type="project" value="InterPro"/>
</dbReference>
<evidence type="ECO:0000256" key="1">
    <source>
        <dbReference type="ARBA" id="ARBA00022603"/>
    </source>
</evidence>
<dbReference type="SUPFAM" id="SSF53335">
    <property type="entry name" value="S-adenosyl-L-methionine-dependent methyltransferases"/>
    <property type="match status" value="1"/>
</dbReference>